<protein>
    <submittedName>
        <fullName evidence="1">Uncharacterized protein</fullName>
    </submittedName>
</protein>
<keyword evidence="2" id="KW-1185">Reference proteome</keyword>
<proteinExistence type="predicted"/>
<dbReference type="EMBL" id="CM043794">
    <property type="protein sequence ID" value="KAI4819488.1"/>
    <property type="molecule type" value="Genomic_DNA"/>
</dbReference>
<reference evidence="1" key="1">
    <citation type="submission" date="2022-05" db="EMBL/GenBank/DDBJ databases">
        <title>Chromosome-level genome of Chaenocephalus aceratus.</title>
        <authorList>
            <person name="Park H."/>
        </authorList>
    </citation>
    <scope>NUCLEOTIDE SEQUENCE</scope>
    <source>
        <strain evidence="1">KU_202001</strain>
    </source>
</reference>
<feature type="non-terminal residue" evidence="1">
    <location>
        <position position="185"/>
    </location>
</feature>
<comment type="caution">
    <text evidence="1">The sequence shown here is derived from an EMBL/GenBank/DDBJ whole genome shotgun (WGS) entry which is preliminary data.</text>
</comment>
<accession>A0ACB9X0L5</accession>
<sequence>MWTPILSCCTGSDGAGSEHATATLPAAFNDLLPHFLVEPEDNFIVKNKPVTLTCRSTPATQIYFKCNGEWVHQDDHLIERTIDPATEARKRGSVSLSDLLQEHAARGFVCRNPVTFQGLFAALHLALWYAAFEDECVVWGCYQGHVVVQRNGGSKSHRTLNSYLLPSNQDFCHTRSCPISTSRLE</sequence>
<gene>
    <name evidence="1" type="ORF">KUCAC02_004734</name>
</gene>
<name>A0ACB9X0L5_CHAAC</name>
<dbReference type="Proteomes" id="UP001057452">
    <property type="component" value="Chromosome 10"/>
</dbReference>
<evidence type="ECO:0000313" key="1">
    <source>
        <dbReference type="EMBL" id="KAI4819488.1"/>
    </source>
</evidence>
<evidence type="ECO:0000313" key="2">
    <source>
        <dbReference type="Proteomes" id="UP001057452"/>
    </source>
</evidence>
<organism evidence="1 2">
    <name type="scientific">Chaenocephalus aceratus</name>
    <name type="common">Blackfin icefish</name>
    <name type="synonym">Chaenichthys aceratus</name>
    <dbReference type="NCBI Taxonomy" id="36190"/>
    <lineage>
        <taxon>Eukaryota</taxon>
        <taxon>Metazoa</taxon>
        <taxon>Chordata</taxon>
        <taxon>Craniata</taxon>
        <taxon>Vertebrata</taxon>
        <taxon>Euteleostomi</taxon>
        <taxon>Actinopterygii</taxon>
        <taxon>Neopterygii</taxon>
        <taxon>Teleostei</taxon>
        <taxon>Neoteleostei</taxon>
        <taxon>Acanthomorphata</taxon>
        <taxon>Eupercaria</taxon>
        <taxon>Perciformes</taxon>
        <taxon>Notothenioidei</taxon>
        <taxon>Channichthyidae</taxon>
        <taxon>Chaenocephalus</taxon>
    </lineage>
</organism>